<protein>
    <submittedName>
        <fullName evidence="1">Cytidine deaminase</fullName>
    </submittedName>
</protein>
<dbReference type="SUPFAM" id="SSF53927">
    <property type="entry name" value="Cytidine deaminase-like"/>
    <property type="match status" value="1"/>
</dbReference>
<dbReference type="AlphaFoldDB" id="A0A7Y9UUE6"/>
<dbReference type="Proteomes" id="UP000540656">
    <property type="component" value="Unassembled WGS sequence"/>
</dbReference>
<dbReference type="RefSeq" id="WP_179503579.1">
    <property type="nucleotide sequence ID" value="NZ_JACCAA010000001.1"/>
</dbReference>
<reference evidence="1 2" key="1">
    <citation type="submission" date="2020-07" db="EMBL/GenBank/DDBJ databases">
        <title>Sequencing the genomes of 1000 actinobacteria strains.</title>
        <authorList>
            <person name="Klenk H.-P."/>
        </authorList>
    </citation>
    <scope>NUCLEOTIDE SEQUENCE [LARGE SCALE GENOMIC DNA]</scope>
    <source>
        <strain evidence="1 2">DSM 23819</strain>
    </source>
</reference>
<dbReference type="GO" id="GO:0003824">
    <property type="term" value="F:catalytic activity"/>
    <property type="evidence" value="ECO:0007669"/>
    <property type="project" value="InterPro"/>
</dbReference>
<evidence type="ECO:0000313" key="2">
    <source>
        <dbReference type="Proteomes" id="UP000540656"/>
    </source>
</evidence>
<gene>
    <name evidence="1" type="ORF">BJ980_003597</name>
</gene>
<dbReference type="EMBL" id="JACCAA010000001">
    <property type="protein sequence ID" value="NYG60674.1"/>
    <property type="molecule type" value="Genomic_DNA"/>
</dbReference>
<dbReference type="Gene3D" id="3.40.140.10">
    <property type="entry name" value="Cytidine Deaminase, domain 2"/>
    <property type="match status" value="1"/>
</dbReference>
<name>A0A7Y9UUE6_9ACTN</name>
<accession>A0A7Y9UUE6</accession>
<evidence type="ECO:0000313" key="1">
    <source>
        <dbReference type="EMBL" id="NYG60674.1"/>
    </source>
</evidence>
<dbReference type="InterPro" id="IPR016193">
    <property type="entry name" value="Cytidine_deaminase-like"/>
</dbReference>
<sequence>MPEAALSAEDAKLVTLARSTRARTQASQGAAVRDENGRTYAAASIALDSLQISAVGVCIAMAISSGSTGLEAVVVLDEAGRTTLDEQDRAAIIEFAGSGVVAHLGDPRGQILSSGQS</sequence>
<organism evidence="1 2">
    <name type="scientific">Nocardioides daedukensis</name>
    <dbReference type="NCBI Taxonomy" id="634462"/>
    <lineage>
        <taxon>Bacteria</taxon>
        <taxon>Bacillati</taxon>
        <taxon>Actinomycetota</taxon>
        <taxon>Actinomycetes</taxon>
        <taxon>Propionibacteriales</taxon>
        <taxon>Nocardioidaceae</taxon>
        <taxon>Nocardioides</taxon>
    </lineage>
</organism>
<proteinExistence type="predicted"/>
<comment type="caution">
    <text evidence="1">The sequence shown here is derived from an EMBL/GenBank/DDBJ whole genome shotgun (WGS) entry which is preliminary data.</text>
</comment>
<keyword evidence="2" id="KW-1185">Reference proteome</keyword>